<evidence type="ECO:0000313" key="2">
    <source>
        <dbReference type="EMBL" id="MFC0202453.1"/>
    </source>
</evidence>
<evidence type="ECO:0000259" key="1">
    <source>
        <dbReference type="PROSITE" id="PS50404"/>
    </source>
</evidence>
<dbReference type="EMBL" id="JBHLWQ010000189">
    <property type="protein sequence ID" value="MFC0202453.1"/>
    <property type="molecule type" value="Genomic_DNA"/>
</dbReference>
<keyword evidence="3" id="KW-1185">Reference proteome</keyword>
<protein>
    <recommendedName>
        <fullName evidence="1">GST N-terminal domain-containing protein</fullName>
    </recommendedName>
</protein>
<dbReference type="SUPFAM" id="SSF52833">
    <property type="entry name" value="Thioredoxin-like"/>
    <property type="match status" value="1"/>
</dbReference>
<dbReference type="InterPro" id="IPR004045">
    <property type="entry name" value="Glutathione_S-Trfase_N"/>
</dbReference>
<evidence type="ECO:0000313" key="3">
    <source>
        <dbReference type="Proteomes" id="UP001589795"/>
    </source>
</evidence>
<name>A0ABV6CNY9_9RHOB</name>
<dbReference type="Gene3D" id="3.40.30.10">
    <property type="entry name" value="Glutaredoxin"/>
    <property type="match status" value="1"/>
</dbReference>
<dbReference type="PROSITE" id="PS50404">
    <property type="entry name" value="GST_NTER"/>
    <property type="match status" value="1"/>
</dbReference>
<proteinExistence type="predicted"/>
<comment type="caution">
    <text evidence="2">The sequence shown here is derived from an EMBL/GenBank/DDBJ whole genome shotgun (WGS) entry which is preliminary data.</text>
</comment>
<organism evidence="2 3">
    <name type="scientific">Paracoccus rhizosphaerae</name>
    <dbReference type="NCBI Taxonomy" id="1133347"/>
    <lineage>
        <taxon>Bacteria</taxon>
        <taxon>Pseudomonadati</taxon>
        <taxon>Pseudomonadota</taxon>
        <taxon>Alphaproteobacteria</taxon>
        <taxon>Rhodobacterales</taxon>
        <taxon>Paracoccaceae</taxon>
        <taxon>Paracoccus</taxon>
    </lineage>
</organism>
<dbReference type="InterPro" id="IPR036249">
    <property type="entry name" value="Thioredoxin-like_sf"/>
</dbReference>
<accession>A0ABV6CNY9</accession>
<gene>
    <name evidence="2" type="ORF">ACFFIZ_19610</name>
</gene>
<reference evidence="2 3" key="1">
    <citation type="submission" date="2024-09" db="EMBL/GenBank/DDBJ databases">
        <authorList>
            <person name="Sun Q."/>
            <person name="Mori K."/>
        </authorList>
    </citation>
    <scope>NUCLEOTIDE SEQUENCE [LARGE SCALE GENOMIC DNA]</scope>
    <source>
        <strain evidence="2 3">CCM 7904</strain>
    </source>
</reference>
<dbReference type="Proteomes" id="UP001589795">
    <property type="component" value="Unassembled WGS sequence"/>
</dbReference>
<dbReference type="RefSeq" id="WP_265507159.1">
    <property type="nucleotide sequence ID" value="NZ_JAOTBE010000025.1"/>
</dbReference>
<sequence length="99" mass="10992">MLTGHRDSQGDTMADFTLYYWPLPFRGQFIRAVLAHAGADWDEPDADAVSDMMSREPADQPVPFMAPPMLVEAGGVAIAQMPSILFHLGRRFDLMPTEP</sequence>
<feature type="domain" description="GST N-terminal" evidence="1">
    <location>
        <begin position="14"/>
        <end position="96"/>
    </location>
</feature>